<evidence type="ECO:0000313" key="6">
    <source>
        <dbReference type="Proteomes" id="UP000095230"/>
    </source>
</evidence>
<dbReference type="CDD" id="cd00383">
    <property type="entry name" value="trans_reg_C"/>
    <property type="match status" value="1"/>
</dbReference>
<sequence length="500" mass="56699">MADILSQAKTRQCKIAIDTLIYDPVHRQLSKAGKEIELEPRSQELLEVLLQQTGTPIAADELIAKVWQSNFISKNVLTNRISTLRAIFKEHSPESDATKLLVTYPKKGYYLNAARVSLVEAVEQPLASPPTPSPKKWSVHLVYIAILLVTVGLFIGLTPQQESKITTAPASSSVTVPVVELLLHKVNVTDNSLKPYIKAIKTALLAQQIAYPYINVNNQDAPSYFLSQIDDSPYWPGSRNTLFSDYKLNLRLSKGRSDYELIAQLELVFHSSEKRIFSGEYSLDIKALDSGIARMTADLAKFFALPAIPQPQQNDTLAFVSKTMAAQLDSQQLSSSEVNYLARQLLQTPALEPQKMTHWLERMERDFPNPEEEMEIWLGLLNFKMGQHENARERLFKARFNNQIDNAFVYLVLSDLALKESKPDLFRLYYLKSQVSLSLVLPSKQIFTQLDPDNIQQRCLGAWESLIKNERLSNDLGTWIDIFQDYCDRAQTYFPAPQAK</sequence>
<evidence type="ECO:0000259" key="4">
    <source>
        <dbReference type="PROSITE" id="PS51755"/>
    </source>
</evidence>
<keyword evidence="1 2" id="KW-0238">DNA-binding</keyword>
<dbReference type="Pfam" id="PF00486">
    <property type="entry name" value="Trans_reg_C"/>
    <property type="match status" value="1"/>
</dbReference>
<dbReference type="Gene3D" id="1.10.10.10">
    <property type="entry name" value="Winged helix-like DNA-binding domain superfamily/Winged helix DNA-binding domain"/>
    <property type="match status" value="1"/>
</dbReference>
<dbReference type="STRING" id="23.BEL05_15195"/>
<dbReference type="InterPro" id="IPR036388">
    <property type="entry name" value="WH-like_DNA-bd_sf"/>
</dbReference>
<evidence type="ECO:0000313" key="5">
    <source>
        <dbReference type="EMBL" id="OEG73794.1"/>
    </source>
</evidence>
<proteinExistence type="predicted"/>
<dbReference type="SMART" id="SM00862">
    <property type="entry name" value="Trans_reg_C"/>
    <property type="match status" value="1"/>
</dbReference>
<dbReference type="Proteomes" id="UP000095230">
    <property type="component" value="Unassembled WGS sequence"/>
</dbReference>
<dbReference type="RefSeq" id="WP_069671175.1">
    <property type="nucleotide sequence ID" value="NZ_JAWWDQ010000007.1"/>
</dbReference>
<dbReference type="GO" id="GO:0006355">
    <property type="term" value="P:regulation of DNA-templated transcription"/>
    <property type="evidence" value="ECO:0007669"/>
    <property type="project" value="InterPro"/>
</dbReference>
<comment type="caution">
    <text evidence="5">The sequence shown here is derived from an EMBL/GenBank/DDBJ whole genome shotgun (WGS) entry which is preliminary data.</text>
</comment>
<feature type="DNA-binding region" description="OmpR/PhoB-type" evidence="2">
    <location>
        <begin position="12"/>
        <end position="113"/>
    </location>
</feature>
<dbReference type="SUPFAM" id="SSF46894">
    <property type="entry name" value="C-terminal effector domain of the bipartite response regulators"/>
    <property type="match status" value="1"/>
</dbReference>
<evidence type="ECO:0000256" key="1">
    <source>
        <dbReference type="ARBA" id="ARBA00023125"/>
    </source>
</evidence>
<dbReference type="InterPro" id="IPR016032">
    <property type="entry name" value="Sig_transdc_resp-reg_C-effctor"/>
</dbReference>
<accession>A0A1E5ITA6</accession>
<dbReference type="EMBL" id="MCBT01000033">
    <property type="protein sequence ID" value="OEG73794.1"/>
    <property type="molecule type" value="Genomic_DNA"/>
</dbReference>
<feature type="transmembrane region" description="Helical" evidence="3">
    <location>
        <begin position="137"/>
        <end position="157"/>
    </location>
</feature>
<evidence type="ECO:0000256" key="2">
    <source>
        <dbReference type="PROSITE-ProRule" id="PRU01091"/>
    </source>
</evidence>
<gene>
    <name evidence="5" type="ORF">BEL05_15195</name>
</gene>
<dbReference type="GO" id="GO:0000160">
    <property type="term" value="P:phosphorelay signal transduction system"/>
    <property type="evidence" value="ECO:0007669"/>
    <property type="project" value="InterPro"/>
</dbReference>
<dbReference type="PROSITE" id="PS51755">
    <property type="entry name" value="OMPR_PHOB"/>
    <property type="match status" value="1"/>
</dbReference>
<protein>
    <recommendedName>
        <fullName evidence="4">OmpR/PhoB-type domain-containing protein</fullName>
    </recommendedName>
</protein>
<name>A0A1E5ITA6_SHECO</name>
<keyword evidence="3" id="KW-0472">Membrane</keyword>
<keyword evidence="3" id="KW-1133">Transmembrane helix</keyword>
<dbReference type="AlphaFoldDB" id="A0A1E5ITA6"/>
<dbReference type="InterPro" id="IPR001867">
    <property type="entry name" value="OmpR/PhoB-type_DNA-bd"/>
</dbReference>
<keyword evidence="3" id="KW-0812">Transmembrane</keyword>
<dbReference type="OrthoDB" id="9782895at2"/>
<feature type="domain" description="OmpR/PhoB-type" evidence="4">
    <location>
        <begin position="12"/>
        <end position="113"/>
    </location>
</feature>
<reference evidence="5 6" key="1">
    <citation type="submission" date="2016-07" db="EMBL/GenBank/DDBJ databases">
        <title>Whole-genome of two Shewanella species isolated from a digestive organ of sea cucumber Apostichopus japonicus Selenka 1867.</title>
        <authorList>
            <person name="Hong H.-H."/>
            <person name="Choi H."/>
            <person name="Cheon S."/>
            <person name="Oh J.-S."/>
            <person name="Lee H.-G."/>
            <person name="Park C."/>
        </authorList>
    </citation>
    <scope>NUCLEOTIDE SEQUENCE [LARGE SCALE GENOMIC DNA]</scope>
    <source>
        <strain evidence="5 6">CSB03KR</strain>
    </source>
</reference>
<evidence type="ECO:0000256" key="3">
    <source>
        <dbReference type="SAM" id="Phobius"/>
    </source>
</evidence>
<organism evidence="5 6">
    <name type="scientific">Shewanella colwelliana</name>
    <name type="common">Alteromonas colwelliana</name>
    <dbReference type="NCBI Taxonomy" id="23"/>
    <lineage>
        <taxon>Bacteria</taxon>
        <taxon>Pseudomonadati</taxon>
        <taxon>Pseudomonadota</taxon>
        <taxon>Gammaproteobacteria</taxon>
        <taxon>Alteromonadales</taxon>
        <taxon>Shewanellaceae</taxon>
        <taxon>Shewanella</taxon>
    </lineage>
</organism>
<dbReference type="GO" id="GO:0003677">
    <property type="term" value="F:DNA binding"/>
    <property type="evidence" value="ECO:0007669"/>
    <property type="project" value="UniProtKB-UniRule"/>
</dbReference>